<dbReference type="InterPro" id="IPR011010">
    <property type="entry name" value="DNA_brk_join_enz"/>
</dbReference>
<dbReference type="GO" id="GO:0003677">
    <property type="term" value="F:DNA binding"/>
    <property type="evidence" value="ECO:0007669"/>
    <property type="project" value="InterPro"/>
</dbReference>
<feature type="compositionally biased region" description="Basic and acidic residues" evidence="2">
    <location>
        <begin position="428"/>
        <end position="437"/>
    </location>
</feature>
<dbReference type="Gene3D" id="1.10.443.10">
    <property type="entry name" value="Intergrase catalytic core"/>
    <property type="match status" value="1"/>
</dbReference>
<accession>E9AIP7</accession>
<feature type="compositionally biased region" description="Polar residues" evidence="2">
    <location>
        <begin position="157"/>
        <end position="176"/>
    </location>
</feature>
<feature type="compositionally biased region" description="Basic and acidic residues" evidence="2">
    <location>
        <begin position="100"/>
        <end position="113"/>
    </location>
</feature>
<feature type="region of interest" description="Disordered" evidence="2">
    <location>
        <begin position="851"/>
        <end position="896"/>
    </location>
</feature>
<dbReference type="KEGG" id="lbz:LBRM_20_6140"/>
<feature type="region of interest" description="Disordered" evidence="2">
    <location>
        <begin position="61"/>
        <end position="213"/>
    </location>
</feature>
<dbReference type="SUPFAM" id="SSF56672">
    <property type="entry name" value="DNA/RNA polymerases"/>
    <property type="match status" value="1"/>
</dbReference>
<dbReference type="EMBL" id="FR798995">
    <property type="protein sequence ID" value="CBZ14692.1"/>
    <property type="molecule type" value="Genomic_DNA"/>
</dbReference>
<dbReference type="RefSeq" id="XP_003723163.1">
    <property type="nucleotide sequence ID" value="XM_003723115.1"/>
</dbReference>
<feature type="compositionally biased region" description="Basic and acidic residues" evidence="2">
    <location>
        <begin position="61"/>
        <end position="83"/>
    </location>
</feature>
<dbReference type="InterPro" id="IPR043502">
    <property type="entry name" value="DNA/RNA_pol_sf"/>
</dbReference>
<organism evidence="3 4">
    <name type="scientific">Leishmania braziliensis</name>
    <dbReference type="NCBI Taxonomy" id="5660"/>
    <lineage>
        <taxon>Eukaryota</taxon>
        <taxon>Discoba</taxon>
        <taxon>Euglenozoa</taxon>
        <taxon>Kinetoplastea</taxon>
        <taxon>Metakinetoplastina</taxon>
        <taxon>Trypanosomatida</taxon>
        <taxon>Trypanosomatidae</taxon>
        <taxon>Leishmaniinae</taxon>
        <taxon>Leishmania</taxon>
        <taxon>Leishmania braziliensis species complex</taxon>
    </lineage>
</organism>
<dbReference type="Proteomes" id="UP000007258">
    <property type="component" value="Chromosome 20"/>
</dbReference>
<sequence length="1486" mass="167785">MAKRMRRLLYAASKHRPPREYFFEKMRKILTNHPVSRKDFFYNEIEHKPWLKKTTVDREDTFHLGGGERRATKSTNPKRDSRRANQPKARAPQPPPRQKKKEETVRKKMDRAERTKRKPQTPVPASKAPSRKRPERSSMDAPLPRRKAARNSDRRTPANSSGRNGNKTRSLNSSEFPSDDEDLPVIDLPWRKKNSVTRTPEHAPNDATVSSEGIIPTNVSPHVQHGKCISEWTEITLAEANKHARKVYEAVLDHLWAATALARVGDGVAHGLTDTAVGQQRVRHKLTPLQPYSVQEMLKLLRKKIHMVDASPTDPNGVILREENRSEEVTLNPAIDELYLVRGPSLPTLYDVIKGYRFLLGACLREAPADVNGVRYPSHYVLTKDASEATVGVYVPATWTHYQSSKRQRAPRHASRYIPLPRSAASEAHQDPSDGQRPRLVKRKRWPGDGAGRDPLQEDEEDGATYRTPGNQKGDGYADVDANISAEATRALESLRSNPLNMQGRPLSKNEEAEVCPRNWFLFAAKPPHISQLAWNLVRPDTRAHHLRWLTRIKSMNSEQMLMRFPAACIDLILSTARARKWKWATTAKAFAAVAGALRDLPLYSTQARGIRLQDDPEWRSAFGTVQRYMKESVPDAPPFVSRRQVEAIIGRLRLGHPRAALFLAMMWGFAARACDISTLRAKDVTLFPGASTDTYVKVTLTIRKGKGAKTRGPYPIPSMLTRDLAATLQEMLVEKRPSEELFSPHVEELRALIAQEVRREMRGAQLPSIRKGALRCMAEAGVPLKDLLMISGHAKQATLLRYLGYGQQPTVEAETARDNAGRALFQTLRGCGFRVPFPIARVIVRESRNRTTGGVGHGGPDVRFHPSADGATGTREAVAAAPETEHTTGHGYRAGDADKTRLNEAVSPANPVLSGSLLLRWVADVEDHQKVRAHNGGNPTGVEMGKFEPYPISDIGAQVQLPEGMHGVNVFTVPELKGRRRLITEPLLNRVIPKHHVPRVHYDTRLGRRQRLRYARYMLQIDFEAYYDAIPIAATLRNKFVFRARHDGRYYRLRTLPTGARWSVAVGQAVTWTIVDIDTPVTITTLIDNILVAAREGQEREFVLAVRTVVARIKAANLMTSPNRDELEAMSDEEILQLASANTVFLGEEYTWNGRERLIRNSVKTVAKLKLALQKTSHTIRSLASLISLIFFALHTTQMNPARAFKLLRAYRGIYRLTFRGYDWDDAVPYIDSSVARSLQEIGGALVQNPWWKISDERHPTTDEATYDAVAFTDASLEGWGAVLHLRDAGATEMWTYRQRWTEDLERQLGGDDGEAERVLEKLRQYQLRRRVRSGGRFEDPDLQADRFQARYSAHAEPRAAQLMLRHLVEHHRVPNGARIALATDHRAIVIAQKHLNGFGGIGRGYALNKLFEYTYDLWYNRGIDVVFFYVEGARNPADAYSRHFGVDATGSLEVHRVEPFGVPFLRHTWCPLCEERRREEGGEI</sequence>
<dbReference type="InterPro" id="IPR013762">
    <property type="entry name" value="Integrase-like_cat_sf"/>
</dbReference>
<evidence type="ECO:0000256" key="1">
    <source>
        <dbReference type="ARBA" id="ARBA00023172"/>
    </source>
</evidence>
<name>E9AIP7_LEIBR</name>
<evidence type="ECO:0000256" key="2">
    <source>
        <dbReference type="SAM" id="MobiDB-lite"/>
    </source>
</evidence>
<keyword evidence="1" id="KW-0233">DNA recombination</keyword>
<dbReference type="VEuPathDB" id="TriTrypDB:LbrM.07.0510"/>
<proteinExistence type="predicted"/>
<dbReference type="GeneID" id="12983191"/>
<gene>
    <name evidence="3" type="ORF">LBRM_20_6140</name>
</gene>
<dbReference type="GO" id="GO:0006310">
    <property type="term" value="P:DNA recombination"/>
    <property type="evidence" value="ECO:0007669"/>
    <property type="project" value="UniProtKB-KW"/>
</dbReference>
<dbReference type="GO" id="GO:0015074">
    <property type="term" value="P:DNA integration"/>
    <property type="evidence" value="ECO:0007669"/>
    <property type="project" value="InterPro"/>
</dbReference>
<evidence type="ECO:0000313" key="4">
    <source>
        <dbReference type="Proteomes" id="UP000007258"/>
    </source>
</evidence>
<dbReference type="Gene3D" id="3.30.70.270">
    <property type="match status" value="1"/>
</dbReference>
<feature type="compositionally biased region" description="Basic and acidic residues" evidence="2">
    <location>
        <begin position="884"/>
        <end position="896"/>
    </location>
</feature>
<dbReference type="InterPro" id="IPR043128">
    <property type="entry name" value="Rev_trsase/Diguanyl_cyclase"/>
</dbReference>
<reference evidence="3 4" key="1">
    <citation type="journal article" date="2007" name="Nat. Genet.">
        <title>Comparative genomic analysis of three Leishmania species that cause diverse human disease.</title>
        <authorList>
            <person name="Peacock C.S."/>
            <person name="Seeger K."/>
            <person name="Harris D."/>
            <person name="Murphy L."/>
            <person name="Ruiz J.C."/>
            <person name="Quail M.A."/>
            <person name="Peters N."/>
            <person name="Adlem E."/>
            <person name="Tivey A."/>
            <person name="Aslett M."/>
            <person name="Kerhornou A."/>
            <person name="Ivens A."/>
            <person name="Fraser A."/>
            <person name="Rajandream M.A."/>
            <person name="Carver T."/>
            <person name="Norbertczak H."/>
            <person name="Chillingworth T."/>
            <person name="Hance Z."/>
            <person name="Jagels K."/>
            <person name="Moule S."/>
            <person name="Ormond D."/>
            <person name="Rutter S."/>
            <person name="Squares R."/>
            <person name="Whitehead S."/>
            <person name="Rabbinowitsch E."/>
            <person name="Arrowsmith C."/>
            <person name="White B."/>
            <person name="Thurston S."/>
            <person name="Bringaud F."/>
            <person name="Baldauf S.L."/>
            <person name="Faulconbridge A."/>
            <person name="Jeffares D."/>
            <person name="Depledge D.P."/>
            <person name="Oyola S.O."/>
            <person name="Hilley J.D."/>
            <person name="Brito L.O."/>
            <person name="Tosi L.R."/>
            <person name="Barrell B."/>
            <person name="Cruz A.K."/>
            <person name="Mottram J.C."/>
            <person name="Smith D.F."/>
            <person name="Berriman M."/>
        </authorList>
    </citation>
    <scope>NUCLEOTIDE SEQUENCE [LARGE SCALE GENOMIC DNA]</scope>
    <source>
        <strain evidence="3 4">MHOM/BR/75/M2904</strain>
    </source>
</reference>
<protein>
    <submittedName>
        <fullName evidence="3">TATE DNA Transposon</fullName>
    </submittedName>
</protein>
<dbReference type="Gene3D" id="3.10.10.10">
    <property type="entry name" value="HIV Type 1 Reverse Transcriptase, subunit A, domain 1"/>
    <property type="match status" value="1"/>
</dbReference>
<reference evidence="3 4" key="2">
    <citation type="journal article" date="2011" name="Genome Res.">
        <title>Chromosome and gene copy number variation allow major structural change between species and strains of Leishmania.</title>
        <authorList>
            <person name="Rogers M.B."/>
            <person name="Hilley J.D."/>
            <person name="Dickens N.J."/>
            <person name="Wilkes J."/>
            <person name="Bates P.A."/>
            <person name="Depledge D.P."/>
            <person name="Harris D."/>
            <person name="Her Y."/>
            <person name="Herzyk P."/>
            <person name="Imamura H."/>
            <person name="Otto T.D."/>
            <person name="Sanders M."/>
            <person name="Seeger K."/>
            <person name="Dujardin J.C."/>
            <person name="Berriman M."/>
            <person name="Smith D.F."/>
            <person name="Hertz-Fowler C."/>
            <person name="Mottram J.C."/>
        </authorList>
    </citation>
    <scope>NUCLEOTIDE SEQUENCE [LARGE SCALE GENOMIC DNA]</scope>
    <source>
        <strain evidence="3 4">MHOM/BR/75/M2904</strain>
    </source>
</reference>
<dbReference type="SUPFAM" id="SSF56349">
    <property type="entry name" value="DNA breaking-rejoining enzymes"/>
    <property type="match status" value="1"/>
</dbReference>
<dbReference type="InParanoid" id="E9AIP7"/>
<feature type="region of interest" description="Disordered" evidence="2">
    <location>
        <begin position="421"/>
        <end position="478"/>
    </location>
</feature>
<keyword evidence="4" id="KW-1185">Reference proteome</keyword>
<evidence type="ECO:0000313" key="3">
    <source>
        <dbReference type="EMBL" id="CBZ14692.1"/>
    </source>
</evidence>